<evidence type="ECO:0000259" key="2">
    <source>
        <dbReference type="Pfam" id="PF03330"/>
    </source>
</evidence>
<feature type="non-terminal residue" evidence="3">
    <location>
        <position position="113"/>
    </location>
</feature>
<dbReference type="Proteomes" id="UP000521943">
    <property type="component" value="Unassembled WGS sequence"/>
</dbReference>
<dbReference type="OrthoDB" id="623670at2759"/>
<comment type="caution">
    <text evidence="3">The sequence shown here is derived from an EMBL/GenBank/DDBJ whole genome shotgun (WGS) entry which is preliminary data.</text>
</comment>
<dbReference type="Pfam" id="PF03330">
    <property type="entry name" value="DPBB_1"/>
    <property type="match status" value="1"/>
</dbReference>
<dbReference type="InterPro" id="IPR036908">
    <property type="entry name" value="RlpA-like_sf"/>
</dbReference>
<evidence type="ECO:0000313" key="4">
    <source>
        <dbReference type="Proteomes" id="UP000521943"/>
    </source>
</evidence>
<feature type="domain" description="RlpA-like protein double-psi beta-barrel" evidence="2">
    <location>
        <begin position="42"/>
        <end position="96"/>
    </location>
</feature>
<dbReference type="AlphaFoldDB" id="A0A8H6LXM6"/>
<dbReference type="PANTHER" id="PTHR31836:SF24">
    <property type="entry name" value="RLPA-LIKE PROTEIN DOUBLE-PSI BETA-BARREL DOMAIN-CONTAINING PROTEIN"/>
    <property type="match status" value="1"/>
</dbReference>
<dbReference type="Gene3D" id="2.40.40.10">
    <property type="entry name" value="RlpA-like domain"/>
    <property type="match status" value="1"/>
</dbReference>
<dbReference type="CDD" id="cd22191">
    <property type="entry name" value="DPBB_RlpA_EXP_N-like"/>
    <property type="match status" value="1"/>
</dbReference>
<dbReference type="SUPFAM" id="SSF50685">
    <property type="entry name" value="Barwin-like endoglucanases"/>
    <property type="match status" value="1"/>
</dbReference>
<accession>A0A8H6LXM6</accession>
<sequence>ATFFFQNGNRGACGQFNPDSSLIAALPETRFGYDYSKISPECGKRIKVTNTNNGRSVTVTVADSCPTCVNANSLDLSQGAFDQITSEEDGMIPSEYSLFSQGHRSCTARLAAH</sequence>
<dbReference type="PANTHER" id="PTHR31836">
    <property type="match status" value="1"/>
</dbReference>
<dbReference type="EMBL" id="JACGCI010000123">
    <property type="protein sequence ID" value="KAF6744407.1"/>
    <property type="molecule type" value="Genomic_DNA"/>
</dbReference>
<keyword evidence="4" id="KW-1185">Reference proteome</keyword>
<evidence type="ECO:0000256" key="1">
    <source>
        <dbReference type="ARBA" id="ARBA00022729"/>
    </source>
</evidence>
<evidence type="ECO:0000313" key="3">
    <source>
        <dbReference type="EMBL" id="KAF6744407.1"/>
    </source>
</evidence>
<proteinExistence type="predicted"/>
<dbReference type="InterPro" id="IPR009009">
    <property type="entry name" value="RlpA-like_DPBB"/>
</dbReference>
<keyword evidence="1" id="KW-0732">Signal</keyword>
<organism evidence="3 4">
    <name type="scientific">Ephemerocybe angulata</name>
    <dbReference type="NCBI Taxonomy" id="980116"/>
    <lineage>
        <taxon>Eukaryota</taxon>
        <taxon>Fungi</taxon>
        <taxon>Dikarya</taxon>
        <taxon>Basidiomycota</taxon>
        <taxon>Agaricomycotina</taxon>
        <taxon>Agaricomycetes</taxon>
        <taxon>Agaricomycetidae</taxon>
        <taxon>Agaricales</taxon>
        <taxon>Agaricineae</taxon>
        <taxon>Psathyrellaceae</taxon>
        <taxon>Ephemerocybe</taxon>
    </lineage>
</organism>
<name>A0A8H6LXM6_9AGAR</name>
<protein>
    <submittedName>
        <fullName evidence="3">RlpA-like double-psi beta-barrel-protein domain-containing protein-containing protein</fullName>
    </submittedName>
</protein>
<reference evidence="3 4" key="1">
    <citation type="submission" date="2020-07" db="EMBL/GenBank/DDBJ databases">
        <title>Comparative genomics of pyrophilous fungi reveals a link between fire events and developmental genes.</title>
        <authorList>
            <consortium name="DOE Joint Genome Institute"/>
            <person name="Steindorff A.S."/>
            <person name="Carver A."/>
            <person name="Calhoun S."/>
            <person name="Stillman K."/>
            <person name="Liu H."/>
            <person name="Lipzen A."/>
            <person name="Pangilinan J."/>
            <person name="Labutti K."/>
            <person name="Bruns T.D."/>
            <person name="Grigoriev I.V."/>
        </authorList>
    </citation>
    <scope>NUCLEOTIDE SEQUENCE [LARGE SCALE GENOMIC DNA]</scope>
    <source>
        <strain evidence="3 4">CBS 144469</strain>
    </source>
</reference>
<dbReference type="InterPro" id="IPR051477">
    <property type="entry name" value="Expansin_CellWall"/>
</dbReference>
<gene>
    <name evidence="3" type="ORF">DFP72DRAFT_826027</name>
</gene>